<gene>
    <name evidence="1" type="ORF">BT96DRAFT_753471</name>
</gene>
<reference evidence="1" key="1">
    <citation type="journal article" date="2019" name="Environ. Microbiol.">
        <title>Fungal ecological strategies reflected in gene transcription - a case study of two litter decomposers.</title>
        <authorList>
            <person name="Barbi F."/>
            <person name="Kohler A."/>
            <person name="Barry K."/>
            <person name="Baskaran P."/>
            <person name="Daum C."/>
            <person name="Fauchery L."/>
            <person name="Ihrmark K."/>
            <person name="Kuo A."/>
            <person name="LaButti K."/>
            <person name="Lipzen A."/>
            <person name="Morin E."/>
            <person name="Grigoriev I.V."/>
            <person name="Henrissat B."/>
            <person name="Lindahl B."/>
            <person name="Martin F."/>
        </authorList>
    </citation>
    <scope>NUCLEOTIDE SEQUENCE</scope>
    <source>
        <strain evidence="1">JB14</strain>
    </source>
</reference>
<dbReference type="OrthoDB" id="5327923at2759"/>
<dbReference type="Proteomes" id="UP000799118">
    <property type="component" value="Unassembled WGS sequence"/>
</dbReference>
<proteinExistence type="predicted"/>
<sequence>PVHNPTPVGAIVPIFYGYYILAMGTRGTSIFSPILLLEDCGTPIEPTELDFDDRQECAALLLRMHYHGWTQGSFWPRNILMQLGDHSDFSLMKSPNDRRFRLIDFERA</sequence>
<feature type="non-terminal residue" evidence="1">
    <location>
        <position position="108"/>
    </location>
</feature>
<organism evidence="1 2">
    <name type="scientific">Gymnopus androsaceus JB14</name>
    <dbReference type="NCBI Taxonomy" id="1447944"/>
    <lineage>
        <taxon>Eukaryota</taxon>
        <taxon>Fungi</taxon>
        <taxon>Dikarya</taxon>
        <taxon>Basidiomycota</taxon>
        <taxon>Agaricomycotina</taxon>
        <taxon>Agaricomycetes</taxon>
        <taxon>Agaricomycetidae</taxon>
        <taxon>Agaricales</taxon>
        <taxon>Marasmiineae</taxon>
        <taxon>Omphalotaceae</taxon>
        <taxon>Gymnopus</taxon>
    </lineage>
</organism>
<dbReference type="EMBL" id="ML769393">
    <property type="protein sequence ID" value="KAE9407863.1"/>
    <property type="molecule type" value="Genomic_DNA"/>
</dbReference>
<evidence type="ECO:0000313" key="1">
    <source>
        <dbReference type="EMBL" id="KAE9407863.1"/>
    </source>
</evidence>
<name>A0A6A4IDQ7_9AGAR</name>
<evidence type="ECO:0000313" key="2">
    <source>
        <dbReference type="Proteomes" id="UP000799118"/>
    </source>
</evidence>
<protein>
    <recommendedName>
        <fullName evidence="3">Protein kinase domain-containing protein</fullName>
    </recommendedName>
</protein>
<dbReference type="AlphaFoldDB" id="A0A6A4IDQ7"/>
<evidence type="ECO:0008006" key="3">
    <source>
        <dbReference type="Google" id="ProtNLM"/>
    </source>
</evidence>
<accession>A0A6A4IDQ7</accession>
<feature type="non-terminal residue" evidence="1">
    <location>
        <position position="1"/>
    </location>
</feature>
<keyword evidence="2" id="KW-1185">Reference proteome</keyword>